<dbReference type="InterPro" id="IPR050708">
    <property type="entry name" value="T6SS_VgrG/RHS"/>
</dbReference>
<keyword evidence="5" id="KW-1185">Reference proteome</keyword>
<dbReference type="PANTHER" id="PTHR32305">
    <property type="match status" value="1"/>
</dbReference>
<dbReference type="NCBIfam" id="TIGR03696">
    <property type="entry name" value="Rhs_assc_core"/>
    <property type="match status" value="1"/>
</dbReference>
<keyword evidence="1" id="KW-0677">Repeat</keyword>
<feature type="domain" description="Teneurin-like YD-shell" evidence="3">
    <location>
        <begin position="24"/>
        <end position="132"/>
    </location>
</feature>
<dbReference type="Proteomes" id="UP000626148">
    <property type="component" value="Unassembled WGS sequence"/>
</dbReference>
<protein>
    <recommendedName>
        <fullName evidence="3">Teneurin-like YD-shell domain-containing protein</fullName>
    </recommendedName>
</protein>
<feature type="chain" id="PRO_5037908981" description="Teneurin-like YD-shell domain-containing protein" evidence="2">
    <location>
        <begin position="28"/>
        <end position="328"/>
    </location>
</feature>
<reference evidence="4" key="1">
    <citation type="journal article" date="2014" name="Int. J. Syst. Evol. Microbiol.">
        <title>Complete genome sequence of Corynebacterium casei LMG S-19264T (=DSM 44701T), isolated from a smear-ripened cheese.</title>
        <authorList>
            <consortium name="US DOE Joint Genome Institute (JGI-PGF)"/>
            <person name="Walter F."/>
            <person name="Albersmeier A."/>
            <person name="Kalinowski J."/>
            <person name="Ruckert C."/>
        </authorList>
    </citation>
    <scope>NUCLEOTIDE SEQUENCE</scope>
    <source>
        <strain evidence="4">KCTC 22169</strain>
    </source>
</reference>
<dbReference type="InterPro" id="IPR056823">
    <property type="entry name" value="TEN-like_YD-shell"/>
</dbReference>
<evidence type="ECO:0000313" key="4">
    <source>
        <dbReference type="EMBL" id="GGX72906.1"/>
    </source>
</evidence>
<evidence type="ECO:0000259" key="3">
    <source>
        <dbReference type="Pfam" id="PF25023"/>
    </source>
</evidence>
<evidence type="ECO:0000256" key="2">
    <source>
        <dbReference type="SAM" id="SignalP"/>
    </source>
</evidence>
<name>A0A918KQL2_9GAMM</name>
<accession>A0A918KQL2</accession>
<evidence type="ECO:0000313" key="5">
    <source>
        <dbReference type="Proteomes" id="UP000626148"/>
    </source>
</evidence>
<dbReference type="InterPro" id="IPR022385">
    <property type="entry name" value="Rhs_assc_core"/>
</dbReference>
<dbReference type="PANTHER" id="PTHR32305:SF15">
    <property type="entry name" value="PROTEIN RHSA-RELATED"/>
    <property type="match status" value="1"/>
</dbReference>
<comment type="caution">
    <text evidence="4">The sequence shown here is derived from an EMBL/GenBank/DDBJ whole genome shotgun (WGS) entry which is preliminary data.</text>
</comment>
<gene>
    <name evidence="4" type="ORF">GCM10007392_45330</name>
</gene>
<keyword evidence="2" id="KW-0732">Signal</keyword>
<dbReference type="RefSeq" id="WP_189613116.1">
    <property type="nucleotide sequence ID" value="NZ_BMXR01000016.1"/>
</dbReference>
<dbReference type="Gene3D" id="2.180.10.10">
    <property type="entry name" value="RHS repeat-associated core"/>
    <property type="match status" value="1"/>
</dbReference>
<proteinExistence type="predicted"/>
<dbReference type="EMBL" id="BMXR01000016">
    <property type="protein sequence ID" value="GGX72906.1"/>
    <property type="molecule type" value="Genomic_DNA"/>
</dbReference>
<reference evidence="4" key="2">
    <citation type="submission" date="2020-09" db="EMBL/GenBank/DDBJ databases">
        <authorList>
            <person name="Sun Q."/>
            <person name="Kim S."/>
        </authorList>
    </citation>
    <scope>NUCLEOTIDE SEQUENCE</scope>
    <source>
        <strain evidence="4">KCTC 22169</strain>
    </source>
</reference>
<feature type="signal peptide" evidence="2">
    <location>
        <begin position="1"/>
        <end position="27"/>
    </location>
</feature>
<dbReference type="Pfam" id="PF25023">
    <property type="entry name" value="TEN_YD-shell"/>
    <property type="match status" value="1"/>
</dbReference>
<sequence>MSCYLKGILSKLMWIGVLASVAISAQASRETTYLHTDHLGTVVAATDESGSIVYRKQFDDYGDWLNTSSSVAENHPEGYTGKPLLEEAGLVYMGARFYDPEIGRFLSPDPVGFDVQEPMLFNKYLYGSNNPVLMVDPDGNRPVEYYRVEPTYSTVSAGHLKEFYGDHGFITSASTEEDERAVEFMENAIVGGVSMIPIMRGAQLAVNATRSIRAARGANSALKQFGRSVDDLSSAASQAINKEGLTAAARALTKHASGQRSSGSFPKLTGGIAEQNKAAREIVDEILGNSQSSFTNLSRGGLEVRAPDGRGLRYNSDGKLSGFLDPRK</sequence>
<organism evidence="4 5">
    <name type="scientific">Saccharospirillum salsuginis</name>
    <dbReference type="NCBI Taxonomy" id="418750"/>
    <lineage>
        <taxon>Bacteria</taxon>
        <taxon>Pseudomonadati</taxon>
        <taxon>Pseudomonadota</taxon>
        <taxon>Gammaproteobacteria</taxon>
        <taxon>Oceanospirillales</taxon>
        <taxon>Saccharospirillaceae</taxon>
        <taxon>Saccharospirillum</taxon>
    </lineage>
</organism>
<dbReference type="AlphaFoldDB" id="A0A918KQL2"/>
<evidence type="ECO:0000256" key="1">
    <source>
        <dbReference type="ARBA" id="ARBA00022737"/>
    </source>
</evidence>